<feature type="non-terminal residue" evidence="1">
    <location>
        <position position="1"/>
    </location>
</feature>
<evidence type="ECO:0008006" key="2">
    <source>
        <dbReference type="Google" id="ProtNLM"/>
    </source>
</evidence>
<name>X0RPR4_9ZZZZ</name>
<dbReference type="AlphaFoldDB" id="X0RPR4"/>
<comment type="caution">
    <text evidence="1">The sequence shown here is derived from an EMBL/GenBank/DDBJ whole genome shotgun (WGS) entry which is preliminary data.</text>
</comment>
<reference evidence="1" key="1">
    <citation type="journal article" date="2014" name="Front. Microbiol.">
        <title>High frequency of phylogenetically diverse reductive dehalogenase-homologous genes in deep subseafloor sedimentary metagenomes.</title>
        <authorList>
            <person name="Kawai M."/>
            <person name="Futagami T."/>
            <person name="Toyoda A."/>
            <person name="Takaki Y."/>
            <person name="Nishi S."/>
            <person name="Hori S."/>
            <person name="Arai W."/>
            <person name="Tsubouchi T."/>
            <person name="Morono Y."/>
            <person name="Uchiyama I."/>
            <person name="Ito T."/>
            <person name="Fujiyama A."/>
            <person name="Inagaki F."/>
            <person name="Takami H."/>
        </authorList>
    </citation>
    <scope>NUCLEOTIDE SEQUENCE</scope>
    <source>
        <strain evidence="1">Expedition CK06-06</strain>
    </source>
</reference>
<dbReference type="EMBL" id="BARS01007896">
    <property type="protein sequence ID" value="GAF70844.1"/>
    <property type="molecule type" value="Genomic_DNA"/>
</dbReference>
<organism evidence="1">
    <name type="scientific">marine sediment metagenome</name>
    <dbReference type="NCBI Taxonomy" id="412755"/>
    <lineage>
        <taxon>unclassified sequences</taxon>
        <taxon>metagenomes</taxon>
        <taxon>ecological metagenomes</taxon>
    </lineage>
</organism>
<sequence>EQFSPEIPEVDVRVQTTNNIFTSHLLVRFIRELGRIMPYCEGLLGVNYFFTHSSVENEHFGDYPVFTTNNQDDSALSYGIGAGTMLKLYTFPPYSFKKRTSEEPGNDRVQLLLNLNIQYLKGGKADYLREGSIIRNGQDVTYDVKTSTTDLLSYQMGIVFSF</sequence>
<proteinExistence type="predicted"/>
<evidence type="ECO:0000313" key="1">
    <source>
        <dbReference type="EMBL" id="GAF70844.1"/>
    </source>
</evidence>
<protein>
    <recommendedName>
        <fullName evidence="2">Outer membrane protein beta-barrel domain-containing protein</fullName>
    </recommendedName>
</protein>
<accession>X0RPR4</accession>
<gene>
    <name evidence="1" type="ORF">S01H1_15128</name>
</gene>